<proteinExistence type="predicted"/>
<feature type="domain" description="Methyltransferase" evidence="1">
    <location>
        <begin position="97"/>
        <end position="191"/>
    </location>
</feature>
<dbReference type="SUPFAM" id="SSF53335">
    <property type="entry name" value="S-adenosyl-L-methionine-dependent methyltransferases"/>
    <property type="match status" value="1"/>
</dbReference>
<keyword evidence="2" id="KW-0808">Transferase</keyword>
<evidence type="ECO:0000259" key="1">
    <source>
        <dbReference type="Pfam" id="PF13649"/>
    </source>
</evidence>
<dbReference type="GO" id="GO:0043770">
    <property type="term" value="F:demethylmenaquinone methyltransferase activity"/>
    <property type="evidence" value="ECO:0007669"/>
    <property type="project" value="UniProtKB-EC"/>
</dbReference>
<organism evidence="2 3">
    <name type="scientific">Stieleria maiorica</name>
    <dbReference type="NCBI Taxonomy" id="2795974"/>
    <lineage>
        <taxon>Bacteria</taxon>
        <taxon>Pseudomonadati</taxon>
        <taxon>Planctomycetota</taxon>
        <taxon>Planctomycetia</taxon>
        <taxon>Pirellulales</taxon>
        <taxon>Pirellulaceae</taxon>
        <taxon>Stieleria</taxon>
    </lineage>
</organism>
<dbReference type="KEGG" id="smam:Mal15_11920"/>
<dbReference type="AlphaFoldDB" id="A0A5B9MC24"/>
<dbReference type="InterPro" id="IPR041698">
    <property type="entry name" value="Methyltransf_25"/>
</dbReference>
<gene>
    <name evidence="2" type="primary">ubiE_1</name>
    <name evidence="2" type="ORF">Mal15_11920</name>
</gene>
<dbReference type="PANTHER" id="PTHR47473:SF1">
    <property type="entry name" value="METHYLTRANSFERASE DOMAIN-CONTAINING PROTEIN"/>
    <property type="match status" value="1"/>
</dbReference>
<name>A0A5B9MC24_9BACT</name>
<evidence type="ECO:0000313" key="2">
    <source>
        <dbReference type="EMBL" id="QEF97154.1"/>
    </source>
</evidence>
<dbReference type="EC" id="2.1.1.163" evidence="2"/>
<keyword evidence="2" id="KW-0830">Ubiquinone</keyword>
<keyword evidence="3" id="KW-1185">Reference proteome</keyword>
<keyword evidence="2" id="KW-0489">Methyltransferase</keyword>
<dbReference type="Pfam" id="PF13649">
    <property type="entry name" value="Methyltransf_25"/>
    <property type="match status" value="1"/>
</dbReference>
<sequence>MTSTGVTKSTGLNGTITTADQSVDQNTAAGKPSWASDLRVIWHLLAHPVRGKTHAERLESFYSGQAGDYDSFRARLLHGRDELIDSLDFPTAGVWADLGSGTGENILRAGGRCRELRQIHLVDLSSSLLDVARDRLGGAGVANAQFSLADVTQWDREEESVDLVTFSYSLTMIPDWFKAIELAHRVLKPGGVIGVVDFYVSRKYATHGHRQHGWLRRSFWTHWFGADNVFLSPDHTAMLHQKFDVTRFSERLGRVPYLPLVRAPYYLFVGTKRATNAG</sequence>
<dbReference type="InterPro" id="IPR029063">
    <property type="entry name" value="SAM-dependent_MTases_sf"/>
</dbReference>
<accession>A0A5B9MC24</accession>
<dbReference type="Proteomes" id="UP000321353">
    <property type="component" value="Chromosome"/>
</dbReference>
<reference evidence="2 3" key="1">
    <citation type="submission" date="2019-02" db="EMBL/GenBank/DDBJ databases">
        <title>Planctomycetal bacteria perform biofilm scaping via a novel small molecule.</title>
        <authorList>
            <person name="Jeske O."/>
            <person name="Boedeker C."/>
            <person name="Wiegand S."/>
            <person name="Breitling P."/>
            <person name="Kallscheuer N."/>
            <person name="Jogler M."/>
            <person name="Rohde M."/>
            <person name="Petersen J."/>
            <person name="Medema M.H."/>
            <person name="Surup F."/>
            <person name="Jogler C."/>
        </authorList>
    </citation>
    <scope>NUCLEOTIDE SEQUENCE [LARGE SCALE GENOMIC DNA]</scope>
    <source>
        <strain evidence="2 3">Mal15</strain>
    </source>
</reference>
<dbReference type="EMBL" id="CP036264">
    <property type="protein sequence ID" value="QEF97154.1"/>
    <property type="molecule type" value="Genomic_DNA"/>
</dbReference>
<dbReference type="CDD" id="cd02440">
    <property type="entry name" value="AdoMet_MTases"/>
    <property type="match status" value="1"/>
</dbReference>
<protein>
    <submittedName>
        <fullName evidence="2">Ubiquinone/menaquinone biosynthesis C-methyltransferase UbiE</fullName>
        <ecNumber evidence="2">2.1.1.163</ecNumber>
    </submittedName>
</protein>
<dbReference type="Gene3D" id="3.40.50.150">
    <property type="entry name" value="Vaccinia Virus protein VP39"/>
    <property type="match status" value="1"/>
</dbReference>
<dbReference type="GO" id="GO:0032259">
    <property type="term" value="P:methylation"/>
    <property type="evidence" value="ECO:0007669"/>
    <property type="project" value="UniProtKB-KW"/>
</dbReference>
<dbReference type="PANTHER" id="PTHR47473">
    <property type="entry name" value="BTA1P"/>
    <property type="match status" value="1"/>
</dbReference>
<evidence type="ECO:0000313" key="3">
    <source>
        <dbReference type="Proteomes" id="UP000321353"/>
    </source>
</evidence>
<dbReference type="RefSeq" id="WP_147866872.1">
    <property type="nucleotide sequence ID" value="NZ_CP036264.1"/>
</dbReference>